<protein>
    <submittedName>
        <fullName evidence="4">D-alanyl-D-alanine carboxypeptidase/D-alanyl-D-alanine-endopeptidase</fullName>
        <ecNumber evidence="4">3.4.16.4</ecNumber>
    </submittedName>
</protein>
<dbReference type="Pfam" id="PF02113">
    <property type="entry name" value="Peptidase_S13"/>
    <property type="match status" value="2"/>
</dbReference>
<dbReference type="PANTHER" id="PTHR30023:SF0">
    <property type="entry name" value="PENICILLIN-SENSITIVE CARBOXYPEPTIDASE A"/>
    <property type="match status" value="1"/>
</dbReference>
<dbReference type="InterPro" id="IPR012338">
    <property type="entry name" value="Beta-lactam/transpept-like"/>
</dbReference>
<dbReference type="GeneID" id="92761012"/>
<evidence type="ECO:0000256" key="2">
    <source>
        <dbReference type="ARBA" id="ARBA00022801"/>
    </source>
</evidence>
<dbReference type="NCBIfam" id="TIGR00666">
    <property type="entry name" value="PBP4"/>
    <property type="match status" value="1"/>
</dbReference>
<dbReference type="Gene3D" id="3.40.710.10">
    <property type="entry name" value="DD-peptidase/beta-lactamase superfamily"/>
    <property type="match status" value="2"/>
</dbReference>
<evidence type="ECO:0000313" key="5">
    <source>
        <dbReference type="EMBL" id="QRP70285.1"/>
    </source>
</evidence>
<gene>
    <name evidence="4" type="primary">dacB</name>
    <name evidence="4" type="ORF">I6I10_04495</name>
    <name evidence="5" type="ORF">I6J21_11070</name>
</gene>
<evidence type="ECO:0000256" key="1">
    <source>
        <dbReference type="ARBA" id="ARBA00006096"/>
    </source>
</evidence>
<keyword evidence="2 4" id="KW-0378">Hydrolase</keyword>
<dbReference type="PANTHER" id="PTHR30023">
    <property type="entry name" value="D-ALANYL-D-ALANINE CARBOXYPEPTIDASE"/>
    <property type="match status" value="1"/>
</dbReference>
<dbReference type="OrthoDB" id="56883at2"/>
<dbReference type="GO" id="GO:0006508">
    <property type="term" value="P:proteolysis"/>
    <property type="evidence" value="ECO:0007669"/>
    <property type="project" value="InterPro"/>
</dbReference>
<dbReference type="InterPro" id="IPR000667">
    <property type="entry name" value="Peptidase_S13"/>
</dbReference>
<dbReference type="EMBL" id="CP066007">
    <property type="protein sequence ID" value="QQB47172.1"/>
    <property type="molecule type" value="Genomic_DNA"/>
</dbReference>
<evidence type="ECO:0000256" key="3">
    <source>
        <dbReference type="SAM" id="MobiDB-lite"/>
    </source>
</evidence>
<dbReference type="Proteomes" id="UP000596145">
    <property type="component" value="Chromosome"/>
</dbReference>
<keyword evidence="4" id="KW-0121">Carboxypeptidase</keyword>
<dbReference type="RefSeq" id="WP_005393600.1">
    <property type="nucleotide sequence ID" value="NZ_CP066007.1"/>
</dbReference>
<dbReference type="SUPFAM" id="SSF56601">
    <property type="entry name" value="beta-lactamase/transpeptidase-like"/>
    <property type="match status" value="1"/>
</dbReference>
<evidence type="ECO:0000313" key="6">
    <source>
        <dbReference type="Proteomes" id="UP000596145"/>
    </source>
</evidence>
<dbReference type="GO" id="GO:0009002">
    <property type="term" value="F:serine-type D-Ala-D-Ala carboxypeptidase activity"/>
    <property type="evidence" value="ECO:0007669"/>
    <property type="project" value="UniProtKB-EC"/>
</dbReference>
<evidence type="ECO:0000313" key="4">
    <source>
        <dbReference type="EMBL" id="QQB47172.1"/>
    </source>
</evidence>
<proteinExistence type="inferred from homology"/>
<dbReference type="PRINTS" id="PR00922">
    <property type="entry name" value="DADACBPTASE3"/>
</dbReference>
<keyword evidence="4" id="KW-0645">Protease</keyword>
<comment type="similarity">
    <text evidence="1">Belongs to the peptidase S13 family.</text>
</comment>
<organism evidence="4 6">
    <name type="scientific">Corynebacterium glucuronolyticum</name>
    <dbReference type="NCBI Taxonomy" id="39791"/>
    <lineage>
        <taxon>Bacteria</taxon>
        <taxon>Bacillati</taxon>
        <taxon>Actinomycetota</taxon>
        <taxon>Actinomycetes</taxon>
        <taxon>Mycobacteriales</taxon>
        <taxon>Corynebacteriaceae</taxon>
        <taxon>Corynebacterium</taxon>
    </lineage>
</organism>
<dbReference type="EMBL" id="CP069534">
    <property type="protein sequence ID" value="QRP70285.1"/>
    <property type="molecule type" value="Genomic_DNA"/>
</dbReference>
<feature type="region of interest" description="Disordered" evidence="3">
    <location>
        <begin position="35"/>
        <end position="60"/>
    </location>
</feature>
<accession>A0A7T4EH20</accession>
<dbReference type="GO" id="GO:0000270">
    <property type="term" value="P:peptidoglycan metabolic process"/>
    <property type="evidence" value="ECO:0007669"/>
    <property type="project" value="TreeGrafter"/>
</dbReference>
<dbReference type="Proteomes" id="UP000617681">
    <property type="component" value="Chromosome"/>
</dbReference>
<reference evidence="4 6" key="1">
    <citation type="submission" date="2020-12" db="EMBL/GenBank/DDBJ databases">
        <title>FDA dAtabase for Regulatory Grade micrObial Sequences (FDA-ARGOS): Supporting development and validation of Infectious Disease Dx tests.</title>
        <authorList>
            <person name="Sproer C."/>
            <person name="Gronow S."/>
            <person name="Severitt S."/>
            <person name="Schroder I."/>
            <person name="Tallon L."/>
            <person name="Sadzewicz L."/>
            <person name="Zhao X."/>
            <person name="Boylan J."/>
            <person name="Ott S."/>
            <person name="Bowen H."/>
            <person name="Vavikolanu K."/>
            <person name="Mehta A."/>
            <person name="Aluvathingal J."/>
            <person name="Nadendla S."/>
            <person name="Lowell S."/>
            <person name="Myers T."/>
            <person name="Yan Y."/>
            <person name="Sichtig H."/>
        </authorList>
    </citation>
    <scope>NUCLEOTIDE SEQUENCE [LARGE SCALE GENOMIC DNA]</scope>
    <source>
        <strain evidence="4 6">FDAARGOS_1053</strain>
        <strain evidence="5">FDAARGOS_1191</strain>
    </source>
</reference>
<dbReference type="EC" id="3.4.16.4" evidence="4"/>
<name>A0A7T4EH20_9CORY</name>
<sequence length="414" mass="42748">MRRKGLFIGAIVAVLAVIAAIVAVAVLSAARATTVTPGMQPPSATPLAVPAHRDGPVDPAQAPELEALSQDPALGEFFGIVTDVQTGETVWEKNADVPGRPASITKVLTATAAVHALPAGHRLVTEVYADGDTSYIKAGGDVWLSDASLDRLAGMVTTPRVVLDTSVWDGFEPFAPTWDPADIDAGFVAPIEPVMINQARIDATTGDVPRSHTPAQDVLASVAARSGATPAGLSTVPPTATKIGTVESPRLDDRLNAMMDHSDNVMAEAIGRELAVAKGATNPVDAVIAELHALSIPTDGLNLNDCSGLSADNRIAPRTIDIALYTAATDDKLHPVLRSLPVAYGSGTLAERFGGKDGQGWVRAKTGTLDATSGLAGTVTGEDGSVYTFAFLSNGSDILAARESLDTLASALRK</sequence>
<dbReference type="AlphaFoldDB" id="A0A7T4EH20"/>